<evidence type="ECO:0008006" key="3">
    <source>
        <dbReference type="Google" id="ProtNLM"/>
    </source>
</evidence>
<dbReference type="GeneID" id="65099933"/>
<dbReference type="RefSeq" id="YP_010084913.1">
    <property type="nucleotide sequence ID" value="NC_055165.1"/>
</dbReference>
<dbReference type="Proteomes" id="UP000297192">
    <property type="component" value="Segment"/>
</dbReference>
<dbReference type="EMBL" id="MF599468">
    <property type="protein sequence ID" value="ATE87170.1"/>
    <property type="molecule type" value="Genomic_DNA"/>
</dbReference>
<name>A0A291B115_9VIRU</name>
<keyword evidence="2" id="KW-1185">Reference proteome</keyword>
<reference evidence="1" key="1">
    <citation type="journal article" date="2017" name="Arch. Virol.">
        <title>Complete genome sequence of shrimp hemocyte iridescent virus (SHIV) isolated from white leg shrimp, Litopenaeus vannamei.</title>
        <authorList>
            <person name="Qiu L."/>
            <person name="Chen M.M."/>
            <person name="Wang R.Y."/>
            <person name="Wan X.Y."/>
            <person name="Li C."/>
            <person name="Zhang Q.L."/>
            <person name="Dong X."/>
            <person name="Yang B."/>
            <person name="Xiang J.H."/>
            <person name="Huang J."/>
        </authorList>
    </citation>
    <scope>NUCLEOTIDE SEQUENCE [LARGE SCALE GENOMIC DNA]</scope>
    <source>
        <strain evidence="1">20141215</strain>
    </source>
</reference>
<protein>
    <recommendedName>
        <fullName evidence="3">2'-5' RNA ligase</fullName>
    </recommendedName>
</protein>
<dbReference type="KEGG" id="vg:65099933"/>
<organism evidence="1">
    <name type="scientific">Shrimp hemocyte iridescent virus</name>
    <dbReference type="NCBI Taxonomy" id="2039780"/>
    <lineage>
        <taxon>Viruses</taxon>
        <taxon>Varidnaviria</taxon>
        <taxon>Bamfordvirae</taxon>
        <taxon>Nucleocytoviricota</taxon>
        <taxon>Megaviricetes</taxon>
        <taxon>Pimascovirales</taxon>
        <taxon>Pimascovirales incertae sedis</taxon>
        <taxon>Iridoviridae</taxon>
        <taxon>Betairidovirinae</taxon>
        <taxon>Decapodiridovirus</taxon>
        <taxon>Decapodiridovirus litopenaeus1</taxon>
        <taxon>Decapod iridescent virus 1</taxon>
    </lineage>
</organism>
<evidence type="ECO:0000313" key="2">
    <source>
        <dbReference type="Proteomes" id="UP000297192"/>
    </source>
</evidence>
<accession>A0A291B115</accession>
<sequence length="223" mass="25883">MTAMKVFFGINGDDLSLFHSFLKEKVAEKNILYRRDDRFPEHITICVFILENEEEFEAISNADYTDDFAAEIEINTGIPFDMFGRHNDIMVSRLRIKHAELVRQRFLDRISSILKRRVESCDERYNPHITVGPILRGAGWVYRFAPCNFICEMPEKLRFVCDKIVIGQVGSSRYVKKDIIKMSSVEFTSPETQPIEFAPIEFAPIEFAPIEFAPIEMKPIEFA</sequence>
<reference evidence="1" key="2">
    <citation type="journal article" date="2017" name="Sci. Rep.">
        <title>Characterization of a new member of Iridoviridae, Shrimp hemocyte iridescent virus (SHIV), found in white leg shrimp (Litopenaeus vannamei).</title>
        <authorList>
            <person name="Qiu L."/>
            <person name="Chen M.M."/>
            <person name="Wan X.Y."/>
            <person name="Li C."/>
            <person name="Zhang Q.L."/>
            <person name="Wang R.Y."/>
            <person name="Cheng D.Y."/>
            <person name="Dong X."/>
            <person name="Yang B."/>
            <person name="Wang X.H."/>
            <person name="Xiang J.H."/>
            <person name="Huang J."/>
        </authorList>
    </citation>
    <scope>NUCLEOTIDE SEQUENCE [LARGE SCALE GENOMIC DNA]</scope>
    <source>
        <strain evidence="1">20141215</strain>
    </source>
</reference>
<gene>
    <name evidence="1" type="primary">161R</name>
</gene>
<proteinExistence type="predicted"/>
<evidence type="ECO:0000313" key="1">
    <source>
        <dbReference type="EMBL" id="ATE87170.1"/>
    </source>
</evidence>